<feature type="region of interest" description="Disordered" evidence="1">
    <location>
        <begin position="1"/>
        <end position="42"/>
    </location>
</feature>
<evidence type="ECO:0000313" key="2">
    <source>
        <dbReference type="EMBL" id="SDC47257.1"/>
    </source>
</evidence>
<organism evidence="2 3">
    <name type="scientific">Shouchella lonarensis</name>
    <dbReference type="NCBI Taxonomy" id="1464122"/>
    <lineage>
        <taxon>Bacteria</taxon>
        <taxon>Bacillati</taxon>
        <taxon>Bacillota</taxon>
        <taxon>Bacilli</taxon>
        <taxon>Bacillales</taxon>
        <taxon>Bacillaceae</taxon>
        <taxon>Shouchella</taxon>
    </lineage>
</organism>
<feature type="compositionally biased region" description="Basic and acidic residues" evidence="1">
    <location>
        <begin position="1"/>
        <end position="13"/>
    </location>
</feature>
<keyword evidence="3" id="KW-1185">Reference proteome</keyword>
<name>A0A1G6LVY8_9BACI</name>
<evidence type="ECO:0000313" key="3">
    <source>
        <dbReference type="Proteomes" id="UP000242662"/>
    </source>
</evidence>
<dbReference type="Proteomes" id="UP000242662">
    <property type="component" value="Unassembled WGS sequence"/>
</dbReference>
<proteinExistence type="predicted"/>
<dbReference type="AlphaFoldDB" id="A0A1G6LVY8"/>
<sequence>MKEKEEKQLHFNEEMGEELTQAQLRASYEQGTIEERNETPKA</sequence>
<reference evidence="3" key="1">
    <citation type="submission" date="2016-09" db="EMBL/GenBank/DDBJ databases">
        <authorList>
            <person name="Varghese N."/>
            <person name="Submissions S."/>
        </authorList>
    </citation>
    <scope>NUCLEOTIDE SEQUENCE [LARGE SCALE GENOMIC DNA]</scope>
    <source>
        <strain evidence="3">25nlg</strain>
    </source>
</reference>
<accession>A0A1G6LVY8</accession>
<dbReference type="EMBL" id="FMYM01000009">
    <property type="protein sequence ID" value="SDC47257.1"/>
    <property type="molecule type" value="Genomic_DNA"/>
</dbReference>
<gene>
    <name evidence="2" type="ORF">SAMN05421737_10918</name>
</gene>
<feature type="compositionally biased region" description="Basic and acidic residues" evidence="1">
    <location>
        <begin position="33"/>
        <end position="42"/>
    </location>
</feature>
<dbReference type="RefSeq" id="WP_281241414.1">
    <property type="nucleotide sequence ID" value="NZ_FMYM01000009.1"/>
</dbReference>
<evidence type="ECO:0000256" key="1">
    <source>
        <dbReference type="SAM" id="MobiDB-lite"/>
    </source>
</evidence>
<protein>
    <submittedName>
        <fullName evidence="2">Uncharacterized protein</fullName>
    </submittedName>
</protein>